<comment type="similarity">
    <text evidence="1">Belongs to the 'GDSL' lipolytic enzyme family.</text>
</comment>
<keyword evidence="2" id="KW-0732">Signal</keyword>
<dbReference type="STRING" id="251229.Chro_5505"/>
<sequence length="330" mass="35183">MAKKENVRIKILATGLAIGSCIVPLQAQAKTPFSQIVVFGDSLSDTGNTFQATGIPPSPPYSEGRFSNGSIWIDYLVDNLGLSRDRLTNYAFGGATTGKNNTTAPLPPNTPPLPGLQQQLENFKAQHPKADRRALYVIWVGANDYLGGGVTDPFVPVNNITSAVSTLAERGARHILVVNLPDLGRIPATRNNQEIANTLNALTQFHNTGLAATLQVLDKRTNTNIVSVDVNSLFRRAIANPSEFGLTNVTDTCLTRTSVCSNPNEYLFWDNLHPTTGVHALVGELALSSLKSASTAKSSSESSTAGLNAFMLATLGTAAGTTVSLYKNKR</sequence>
<dbReference type="AlphaFoldDB" id="K9U7Q7"/>
<protein>
    <submittedName>
        <fullName evidence="3">Lipolytic protein G-D-S-L family</fullName>
    </submittedName>
</protein>
<accession>K9U7Q7</accession>
<dbReference type="PATRIC" id="fig|251229.3.peg.6433"/>
<dbReference type="PANTHER" id="PTHR22835">
    <property type="entry name" value="ZINC FINGER FYVE DOMAIN CONTAINING PROTEIN"/>
    <property type="match status" value="1"/>
</dbReference>
<feature type="signal peptide" evidence="2">
    <location>
        <begin position="1"/>
        <end position="29"/>
    </location>
</feature>
<feature type="chain" id="PRO_5003937052" evidence="2">
    <location>
        <begin position="30"/>
        <end position="330"/>
    </location>
</feature>
<dbReference type="SUPFAM" id="SSF52266">
    <property type="entry name" value="SGNH hydrolase"/>
    <property type="match status" value="1"/>
</dbReference>
<evidence type="ECO:0000313" key="3">
    <source>
        <dbReference type="EMBL" id="AFY90865.1"/>
    </source>
</evidence>
<dbReference type="InParanoid" id="K9U7Q7"/>
<organism evidence="3 4">
    <name type="scientific">Chroococcidiopsis thermalis (strain PCC 7203)</name>
    <dbReference type="NCBI Taxonomy" id="251229"/>
    <lineage>
        <taxon>Bacteria</taxon>
        <taxon>Bacillati</taxon>
        <taxon>Cyanobacteriota</taxon>
        <taxon>Cyanophyceae</taxon>
        <taxon>Chroococcidiopsidales</taxon>
        <taxon>Chroococcidiopsidaceae</taxon>
        <taxon>Chroococcidiopsis</taxon>
    </lineage>
</organism>
<dbReference type="InterPro" id="IPR008265">
    <property type="entry name" value="Lipase_GDSL_AS"/>
</dbReference>
<dbReference type="GO" id="GO:0016298">
    <property type="term" value="F:lipase activity"/>
    <property type="evidence" value="ECO:0007669"/>
    <property type="project" value="InterPro"/>
</dbReference>
<dbReference type="Proteomes" id="UP000010384">
    <property type="component" value="Chromosome"/>
</dbReference>
<dbReference type="InterPro" id="IPR036514">
    <property type="entry name" value="SGNH_hydro_sf"/>
</dbReference>
<keyword evidence="4" id="KW-1185">Reference proteome</keyword>
<dbReference type="EMBL" id="CP003597">
    <property type="protein sequence ID" value="AFY90865.1"/>
    <property type="molecule type" value="Genomic_DNA"/>
</dbReference>
<dbReference type="RefSeq" id="WP_015157402.1">
    <property type="nucleotide sequence ID" value="NC_019695.1"/>
</dbReference>
<name>K9U7Q7_CHRTP</name>
<dbReference type="KEGG" id="cthe:Chro_5505"/>
<dbReference type="OrthoDB" id="5292073at2"/>
<dbReference type="HOGENOM" id="CLU_015101_3_2_3"/>
<dbReference type="PANTHER" id="PTHR22835:SF659">
    <property type="entry name" value="GDSL LIPASE_ACYLHYDROLASE, PUTATIVE (AFU_ORTHOLOGUE AFUA_2G00510)-RELATED"/>
    <property type="match status" value="1"/>
</dbReference>
<dbReference type="CDD" id="cd01846">
    <property type="entry name" value="fatty_acyltransferase_like"/>
    <property type="match status" value="1"/>
</dbReference>
<evidence type="ECO:0000256" key="2">
    <source>
        <dbReference type="SAM" id="SignalP"/>
    </source>
</evidence>
<evidence type="ECO:0000256" key="1">
    <source>
        <dbReference type="ARBA" id="ARBA00008668"/>
    </source>
</evidence>
<dbReference type="GO" id="GO:0006629">
    <property type="term" value="P:lipid metabolic process"/>
    <property type="evidence" value="ECO:0007669"/>
    <property type="project" value="InterPro"/>
</dbReference>
<dbReference type="PROSITE" id="PS01098">
    <property type="entry name" value="LIPASE_GDSL_SER"/>
    <property type="match status" value="1"/>
</dbReference>
<dbReference type="InterPro" id="IPR001087">
    <property type="entry name" value="GDSL"/>
</dbReference>
<gene>
    <name evidence="3" type="ORF">Chro_5505</name>
</gene>
<proteinExistence type="inferred from homology"/>
<dbReference type="PROSITE" id="PS51257">
    <property type="entry name" value="PROKAR_LIPOPROTEIN"/>
    <property type="match status" value="1"/>
</dbReference>
<reference evidence="3 4" key="1">
    <citation type="submission" date="2012-06" db="EMBL/GenBank/DDBJ databases">
        <title>Finished chromosome of genome of Chroococcidiopsis thermalis PCC 7203.</title>
        <authorList>
            <consortium name="US DOE Joint Genome Institute"/>
            <person name="Gugger M."/>
            <person name="Coursin T."/>
            <person name="Rippka R."/>
            <person name="Tandeau De Marsac N."/>
            <person name="Huntemann M."/>
            <person name="Wei C.-L."/>
            <person name="Han J."/>
            <person name="Detter J.C."/>
            <person name="Han C."/>
            <person name="Tapia R."/>
            <person name="Davenport K."/>
            <person name="Daligault H."/>
            <person name="Erkkila T."/>
            <person name="Gu W."/>
            <person name="Munk A.C.C."/>
            <person name="Teshima H."/>
            <person name="Xu Y."/>
            <person name="Chain P."/>
            <person name="Chen A."/>
            <person name="Krypides N."/>
            <person name="Mavromatis K."/>
            <person name="Markowitz V."/>
            <person name="Szeto E."/>
            <person name="Ivanova N."/>
            <person name="Mikhailova N."/>
            <person name="Ovchinnikova G."/>
            <person name="Pagani I."/>
            <person name="Pati A."/>
            <person name="Goodwin L."/>
            <person name="Peters L."/>
            <person name="Pitluck S."/>
            <person name="Woyke T."/>
            <person name="Kerfeld C."/>
        </authorList>
    </citation>
    <scope>NUCLEOTIDE SEQUENCE [LARGE SCALE GENOMIC DNA]</scope>
    <source>
        <strain evidence="3 4">PCC 7203</strain>
    </source>
</reference>
<dbReference type="Gene3D" id="3.40.50.1110">
    <property type="entry name" value="SGNH hydrolase"/>
    <property type="match status" value="1"/>
</dbReference>
<evidence type="ECO:0000313" key="4">
    <source>
        <dbReference type="Proteomes" id="UP000010384"/>
    </source>
</evidence>
<dbReference type="Pfam" id="PF00657">
    <property type="entry name" value="Lipase_GDSL"/>
    <property type="match status" value="1"/>
</dbReference>
<dbReference type="eggNOG" id="COG3240">
    <property type="taxonomic scope" value="Bacteria"/>
</dbReference>